<comment type="similarity">
    <text evidence="2">Belongs to the bacteroidetes fimbrillin superfamily. FimB/Mfa2 family.</text>
</comment>
<evidence type="ECO:0000256" key="7">
    <source>
        <dbReference type="ARBA" id="ARBA00023288"/>
    </source>
</evidence>
<dbReference type="EMBL" id="ADWO01000081">
    <property type="protein sequence ID" value="EFI71263.1"/>
    <property type="molecule type" value="Genomic_DNA"/>
</dbReference>
<evidence type="ECO:0000256" key="1">
    <source>
        <dbReference type="ARBA" id="ARBA00004442"/>
    </source>
</evidence>
<sequence>MKTSIRKRIKTALISNILTPLLLGGVGGGLLTACYHDKHEFQPNEYDGESVGYVTPQLLWENESDSAAISSIDHLSFQIKGNNGVTRSRSFSSVKGSADWLQQLPAGEYDILVTADMDESSGYQLVSSGSSSSNSLTPTSVSLQDFASSPRQSWYAVTHVTILDGQITVADFTLQRLLSTLTVNVTGVPSGTKVAIAVEKVAASVMLTEKDANGRYGVPMSEQTIADFGSLSPTADDATTLRLDGKRLLPTAAGESRTQFRITTTAADGNVLVSTADCPRMELGMYYTMNFDYASLAPYMRFEAMTINDWQEGWSFTGEILNPTNNLR</sequence>
<evidence type="ECO:0000313" key="9">
    <source>
        <dbReference type="Proteomes" id="UP000004524"/>
    </source>
</evidence>
<evidence type="ECO:0000256" key="5">
    <source>
        <dbReference type="ARBA" id="ARBA00023139"/>
    </source>
</evidence>
<accession>D8DZ21</accession>
<proteinExistence type="inferred from homology"/>
<dbReference type="PROSITE" id="PS51257">
    <property type="entry name" value="PROKAR_LIPOPROTEIN"/>
    <property type="match status" value="1"/>
</dbReference>
<dbReference type="RefSeq" id="WP_006283266.1">
    <property type="nucleotide sequence ID" value="NZ_ADWO01000081.1"/>
</dbReference>
<dbReference type="AlphaFoldDB" id="D8DZ21"/>
<dbReference type="OrthoDB" id="1082453at2"/>
<gene>
    <name evidence="8" type="ORF">PBR_2734</name>
</gene>
<keyword evidence="6" id="KW-0998">Cell outer membrane</keyword>
<dbReference type="Pfam" id="PF08842">
    <property type="entry name" value="Mfa2"/>
    <property type="match status" value="1"/>
</dbReference>
<keyword evidence="9" id="KW-1185">Reference proteome</keyword>
<evidence type="ECO:0000256" key="6">
    <source>
        <dbReference type="ARBA" id="ARBA00023237"/>
    </source>
</evidence>
<comment type="caution">
    <text evidence="8">The sequence shown here is derived from an EMBL/GenBank/DDBJ whole genome shotgun (WGS) entry which is preliminary data.</text>
</comment>
<name>D8DZ21_9BACT</name>
<evidence type="ECO:0000256" key="4">
    <source>
        <dbReference type="ARBA" id="ARBA00023136"/>
    </source>
</evidence>
<dbReference type="GO" id="GO:0009279">
    <property type="term" value="C:cell outer membrane"/>
    <property type="evidence" value="ECO:0007669"/>
    <property type="project" value="UniProtKB-SubCell"/>
</dbReference>
<evidence type="ECO:0000256" key="2">
    <source>
        <dbReference type="ARBA" id="ARBA00007248"/>
    </source>
</evidence>
<evidence type="ECO:0000256" key="3">
    <source>
        <dbReference type="ARBA" id="ARBA00022729"/>
    </source>
</evidence>
<dbReference type="InterPro" id="IPR014941">
    <property type="entry name" value="FimB/Mfa2/Mfa3"/>
</dbReference>
<evidence type="ECO:0000313" key="8">
    <source>
        <dbReference type="EMBL" id="EFI71263.1"/>
    </source>
</evidence>
<organism evidence="8 9">
    <name type="scientific">Segatella baroniae B14</name>
    <dbReference type="NCBI Taxonomy" id="752555"/>
    <lineage>
        <taxon>Bacteria</taxon>
        <taxon>Pseudomonadati</taxon>
        <taxon>Bacteroidota</taxon>
        <taxon>Bacteroidia</taxon>
        <taxon>Bacteroidales</taxon>
        <taxon>Prevotellaceae</taxon>
        <taxon>Segatella</taxon>
    </lineage>
</organism>
<reference evidence="8 9" key="1">
    <citation type="journal article" date="2010" name="Microb. Ecol.">
        <title>Comparative genome analysis of Prevotella ruminicola and Prevotella bryantii: insights into their environmental niche.</title>
        <authorList>
            <consortium name="North American Consortium for Rumen Bacteria"/>
            <person name="Purushe J."/>
            <person name="Fouts D.E."/>
            <person name="Morrison M."/>
            <person name="White B.A."/>
            <person name="Mackie R.I."/>
            <person name="Coutinho P.M."/>
            <person name="Henrissat B."/>
            <person name="Nelson K.E."/>
        </authorList>
    </citation>
    <scope>NUCLEOTIDE SEQUENCE [LARGE SCALE GENOMIC DNA]</scope>
    <source>
        <strain evidence="8 9">B14</strain>
    </source>
</reference>
<comment type="subcellular location">
    <subcellularLocation>
        <location evidence="1">Cell outer membrane</location>
    </subcellularLocation>
</comment>
<keyword evidence="3" id="KW-0732">Signal</keyword>
<keyword evidence="5" id="KW-0564">Palmitate</keyword>
<protein>
    <submittedName>
        <fullName evidence="8">Putative lipoprotein</fullName>
    </submittedName>
</protein>
<dbReference type="Proteomes" id="UP000004524">
    <property type="component" value="Unassembled WGS sequence"/>
</dbReference>
<keyword evidence="7 8" id="KW-0449">Lipoprotein</keyword>
<keyword evidence="4" id="KW-0472">Membrane</keyword>